<evidence type="ECO:0000256" key="2">
    <source>
        <dbReference type="ARBA" id="ARBA00022448"/>
    </source>
</evidence>
<dbReference type="Pfam" id="PF00593">
    <property type="entry name" value="TonB_dep_Rec_b-barrel"/>
    <property type="match status" value="1"/>
</dbReference>
<evidence type="ECO:0000313" key="11">
    <source>
        <dbReference type="Proteomes" id="UP000056905"/>
    </source>
</evidence>
<organism evidence="10 11">
    <name type="scientific">Caulobacter henricii</name>
    <dbReference type="NCBI Taxonomy" id="69395"/>
    <lineage>
        <taxon>Bacteria</taxon>
        <taxon>Pseudomonadati</taxon>
        <taxon>Pseudomonadota</taxon>
        <taxon>Alphaproteobacteria</taxon>
        <taxon>Caulobacterales</taxon>
        <taxon>Caulobacteraceae</taxon>
        <taxon>Caulobacter</taxon>
    </lineage>
</organism>
<dbReference type="AlphaFoldDB" id="A0A0P0P0V9"/>
<dbReference type="RefSeq" id="WP_062148149.1">
    <property type="nucleotide sequence ID" value="NZ_CP013002.1"/>
</dbReference>
<protein>
    <submittedName>
        <fullName evidence="10">TonB-dependent receptor</fullName>
    </submittedName>
</protein>
<keyword evidence="3" id="KW-0410">Iron transport</keyword>
<dbReference type="InterPro" id="IPR012910">
    <property type="entry name" value="Plug_dom"/>
</dbReference>
<keyword evidence="7" id="KW-0798">TonB box</keyword>
<feature type="chain" id="PRO_5006052636" evidence="8">
    <location>
        <begin position="30"/>
        <end position="1089"/>
    </location>
</feature>
<dbReference type="SUPFAM" id="SSF56935">
    <property type="entry name" value="Porins"/>
    <property type="match status" value="1"/>
</dbReference>
<keyword evidence="4" id="KW-0408">Iron</keyword>
<evidence type="ECO:0000313" key="10">
    <source>
        <dbReference type="EMBL" id="ALL14129.1"/>
    </source>
</evidence>
<dbReference type="Pfam" id="PF07715">
    <property type="entry name" value="Plug"/>
    <property type="match status" value="1"/>
</dbReference>
<feature type="signal peptide" evidence="8">
    <location>
        <begin position="1"/>
        <end position="29"/>
    </location>
</feature>
<keyword evidence="6" id="KW-0998">Cell outer membrane</keyword>
<dbReference type="InterPro" id="IPR000531">
    <property type="entry name" value="Beta-barrel_TonB"/>
</dbReference>
<evidence type="ECO:0000256" key="4">
    <source>
        <dbReference type="ARBA" id="ARBA00023004"/>
    </source>
</evidence>
<dbReference type="EMBL" id="CP013002">
    <property type="protein sequence ID" value="ALL14129.1"/>
    <property type="molecule type" value="Genomic_DNA"/>
</dbReference>
<comment type="similarity">
    <text evidence="7">Belongs to the TonB-dependent receptor family.</text>
</comment>
<dbReference type="KEGG" id="chq:AQ619_12705"/>
<keyword evidence="3" id="KW-0406">Ion transport</keyword>
<gene>
    <name evidence="10" type="ORF">AQ619_12705</name>
</gene>
<dbReference type="PANTHER" id="PTHR47234">
    <property type="match status" value="1"/>
</dbReference>
<feature type="domain" description="Secretin/TonB short N-terminal" evidence="9">
    <location>
        <begin position="56"/>
        <end position="107"/>
    </location>
</feature>
<keyword evidence="2" id="KW-0813">Transport</keyword>
<name>A0A0P0P0V9_9CAUL</name>
<comment type="subcellular location">
    <subcellularLocation>
        <location evidence="1 7">Cell outer membrane</location>
    </subcellularLocation>
</comment>
<dbReference type="Proteomes" id="UP000056905">
    <property type="component" value="Chromosome"/>
</dbReference>
<accession>A0A0P0P0V9</accession>
<dbReference type="OrthoDB" id="7051241at2"/>
<evidence type="ECO:0000256" key="5">
    <source>
        <dbReference type="ARBA" id="ARBA00023136"/>
    </source>
</evidence>
<dbReference type="Gene3D" id="2.40.170.20">
    <property type="entry name" value="TonB-dependent receptor, beta-barrel domain"/>
    <property type="match status" value="1"/>
</dbReference>
<dbReference type="GO" id="GO:0009279">
    <property type="term" value="C:cell outer membrane"/>
    <property type="evidence" value="ECO:0007669"/>
    <property type="project" value="UniProtKB-SubCell"/>
</dbReference>
<evidence type="ECO:0000256" key="7">
    <source>
        <dbReference type="RuleBase" id="RU003357"/>
    </source>
</evidence>
<dbReference type="PANTHER" id="PTHR47234:SF2">
    <property type="entry name" value="TONB-DEPENDENT RECEPTOR"/>
    <property type="match status" value="1"/>
</dbReference>
<evidence type="ECO:0000256" key="3">
    <source>
        <dbReference type="ARBA" id="ARBA00022496"/>
    </source>
</evidence>
<dbReference type="Gene3D" id="2.170.130.10">
    <property type="entry name" value="TonB-dependent receptor, plug domain"/>
    <property type="match status" value="1"/>
</dbReference>
<keyword evidence="8" id="KW-0732">Signal</keyword>
<dbReference type="Gene3D" id="3.55.50.30">
    <property type="match status" value="1"/>
</dbReference>
<keyword evidence="5 7" id="KW-0472">Membrane</keyword>
<proteinExistence type="inferred from homology"/>
<dbReference type="SMART" id="SM00965">
    <property type="entry name" value="STN"/>
    <property type="match status" value="1"/>
</dbReference>
<evidence type="ECO:0000256" key="8">
    <source>
        <dbReference type="SAM" id="SignalP"/>
    </source>
</evidence>
<evidence type="ECO:0000256" key="6">
    <source>
        <dbReference type="ARBA" id="ARBA00023237"/>
    </source>
</evidence>
<dbReference type="InterPro" id="IPR036942">
    <property type="entry name" value="Beta-barrel_TonB_sf"/>
</dbReference>
<keyword evidence="11" id="KW-1185">Reference proteome</keyword>
<sequence length="1089" mass="116201">MRNSNYVRNIRGLLLTSAAVLVLAGPALAQDARHTFDIPAQDAVSALQAFAKQAGKQVLFPFEAASGRKTPAVVGEIADSEALAKLIAAAGLEIASDNGQTITLRPVSAARPQAQATSAGRADDEAAVVEAVLVVGSQIQGAKTTGALPVTVVNESDIIATGAVSGDELFRSIPQAGDVQFQEARTTGNLNDARGDVSSLNLRNLGTGNTLSLLNGRRAVMHPGTQTENLVPVQTPNTNAFPVAGVKRVEVLRDGAAAIYGTDAVAGVVNTVLDTRFRGLRLESQLGGSEGTGYREGSFNVKAGTRLADGTRLTFFGGYTGRSRMMATDRDYSSNEDHRAQIADTPWVGNTTFDNRSTSSPWGSFTVIPSTTAVRQGTVALTTSGVFHVEPTSNTAAGCSSTVIDGNLCLRAGTLTGTANRELRYNQNPQRTLKGGLERTNLFSTVERDLDNGMTAFGELGYYHALFTGSREQSAPIASAPISIAANAYWNPFGPVGSPNRLAGLTGVPTTGLAMNITTYRPVDTGPRTYTVTDDSFRLLGGLKGDWNGWKWESALVYSEARTKDKTHNAISNQLFQAALNRTTSDAYNPFNGGSQTNYSGDDTTRNGAATVNSFLIDVYRISKTTLAMGDFKVSKKDLFSLPAGPVGFAAGVEWRRETFLDDRDDRLDGKIKYTNTVTGLVYGTDVMGASGSVDVKADRSISSAFAELAVPVISPEMGIPLVEEVQLQLAVRDEYYSDFGNVLKPKAALLWTVGQGFALRGSVSQSFRAPNLPQFYSPGSTVSNTRTDFAACRINAPTVPTCAGSSTLEVRSGNDQLKPEDADNASVGFVYQPTFISGGLGKLVLTADFWSIREKNVIGILGAQNQINYDLLLRLAGSSNPNVVRDAPVGTNKVGVISYVNDTYSNLQPRMVQGFDFGLDYDLDDTPLGNFGLTLNVAKLSKFDQSPSAVEATLMQAIADGRLAGLTVATAGNQIKMDGFPEFRGTANLTWRLKGWGAGMFVSHVGEVYDTGPVQINGQYFPVKAWTTVSLYGQYAFKEGRFDGSTVRLGVRNVGDKEPPIVSSNFGYLGALHNATGRYWYLNASKRF</sequence>
<dbReference type="InterPro" id="IPR037066">
    <property type="entry name" value="Plug_dom_sf"/>
</dbReference>
<dbReference type="InterPro" id="IPR011662">
    <property type="entry name" value="Secretin/TonB_short_N"/>
</dbReference>
<evidence type="ECO:0000256" key="1">
    <source>
        <dbReference type="ARBA" id="ARBA00004442"/>
    </source>
</evidence>
<reference evidence="10 11" key="1">
    <citation type="submission" date="2015-10" db="EMBL/GenBank/DDBJ databases">
        <title>Conservation of the essential genome among Caulobacter and Brevundimonas species.</title>
        <authorList>
            <person name="Scott D."/>
            <person name="Ely B."/>
        </authorList>
    </citation>
    <scope>NUCLEOTIDE SEQUENCE [LARGE SCALE GENOMIC DNA]</scope>
    <source>
        <strain evidence="10 11">CB4</strain>
    </source>
</reference>
<evidence type="ECO:0000259" key="9">
    <source>
        <dbReference type="SMART" id="SM00965"/>
    </source>
</evidence>
<keyword evidence="10" id="KW-0675">Receptor</keyword>
<dbReference type="GO" id="GO:0006826">
    <property type="term" value="P:iron ion transport"/>
    <property type="evidence" value="ECO:0007669"/>
    <property type="project" value="UniProtKB-KW"/>
</dbReference>
<dbReference type="STRING" id="69395.AQ619_12705"/>